<gene>
    <name evidence="2" type="ORF">ACFQ1S_40960</name>
</gene>
<sequence length="172" mass="17866">MTRLRNPTVWVLLGLTLLSFLQRPGRTTFDTKLDLVVDPLAFLGRALHLWNPAASGGEQVDRLAVLVGVAGEGADAGFDGLGPGGRGGSGSFRGSVQGRCEEGFVSGSRRGFGEFHGGEALIAQDVLLEDPVGGFEGHVVAALAVVEDRVGVVGQCHQAVLAAFRRFAGRGG</sequence>
<dbReference type="EMBL" id="JBHTIS010003624">
    <property type="protein sequence ID" value="MFD1051470.1"/>
    <property type="molecule type" value="Genomic_DNA"/>
</dbReference>
<keyword evidence="3" id="KW-1185">Reference proteome</keyword>
<name>A0ABW3MPR2_9PSEU</name>
<dbReference type="Proteomes" id="UP001597045">
    <property type="component" value="Unassembled WGS sequence"/>
</dbReference>
<proteinExistence type="predicted"/>
<organism evidence="2 3">
    <name type="scientific">Kibdelosporangium lantanae</name>
    <dbReference type="NCBI Taxonomy" id="1497396"/>
    <lineage>
        <taxon>Bacteria</taxon>
        <taxon>Bacillati</taxon>
        <taxon>Actinomycetota</taxon>
        <taxon>Actinomycetes</taxon>
        <taxon>Pseudonocardiales</taxon>
        <taxon>Pseudonocardiaceae</taxon>
        <taxon>Kibdelosporangium</taxon>
    </lineage>
</organism>
<accession>A0ABW3MPR2</accession>
<feature type="non-terminal residue" evidence="2">
    <location>
        <position position="172"/>
    </location>
</feature>
<evidence type="ECO:0000259" key="1">
    <source>
        <dbReference type="Pfam" id="PF11847"/>
    </source>
</evidence>
<reference evidence="3" key="1">
    <citation type="journal article" date="2019" name="Int. J. Syst. Evol. Microbiol.">
        <title>The Global Catalogue of Microorganisms (GCM) 10K type strain sequencing project: providing services to taxonomists for standard genome sequencing and annotation.</title>
        <authorList>
            <consortium name="The Broad Institute Genomics Platform"/>
            <consortium name="The Broad Institute Genome Sequencing Center for Infectious Disease"/>
            <person name="Wu L."/>
            <person name="Ma J."/>
        </authorList>
    </citation>
    <scope>NUCLEOTIDE SEQUENCE [LARGE SCALE GENOMIC DNA]</scope>
    <source>
        <strain evidence="3">JCM 31486</strain>
    </source>
</reference>
<evidence type="ECO:0000313" key="3">
    <source>
        <dbReference type="Proteomes" id="UP001597045"/>
    </source>
</evidence>
<dbReference type="InterPro" id="IPR021798">
    <property type="entry name" value="AftD_N"/>
</dbReference>
<evidence type="ECO:0000313" key="2">
    <source>
        <dbReference type="EMBL" id="MFD1051470.1"/>
    </source>
</evidence>
<protein>
    <submittedName>
        <fullName evidence="2">Alpha-(1-&gt;3)-arabinofuranosyltransferase family protein</fullName>
    </submittedName>
</protein>
<feature type="domain" description="Alpha-(1-&gt;3)-arabinofuranosyltransferase N-terminal GT-C" evidence="1">
    <location>
        <begin position="15"/>
        <end position="58"/>
    </location>
</feature>
<dbReference type="Pfam" id="PF11847">
    <property type="entry name" value="GT-C_AftD"/>
    <property type="match status" value="1"/>
</dbReference>
<comment type="caution">
    <text evidence="2">The sequence shown here is derived from an EMBL/GenBank/DDBJ whole genome shotgun (WGS) entry which is preliminary data.</text>
</comment>